<name>A0AA88GIS6_NAELO</name>
<dbReference type="GO" id="GO:0016197">
    <property type="term" value="P:endosomal transport"/>
    <property type="evidence" value="ECO:0007669"/>
    <property type="project" value="TreeGrafter"/>
</dbReference>
<dbReference type="InterPro" id="IPR019155">
    <property type="entry name" value="CLEC16A/TT9_N"/>
</dbReference>
<dbReference type="AlphaFoldDB" id="A0AA88GIS6"/>
<dbReference type="Pfam" id="PF09758">
    <property type="entry name" value="FPL"/>
    <property type="match status" value="1"/>
</dbReference>
<dbReference type="InterPro" id="IPR016024">
    <property type="entry name" value="ARM-type_fold"/>
</dbReference>
<dbReference type="GO" id="GO:1901096">
    <property type="term" value="P:regulation of autophagosome maturation"/>
    <property type="evidence" value="ECO:0007669"/>
    <property type="project" value="TreeGrafter"/>
</dbReference>
<dbReference type="EMBL" id="PYSW02000026">
    <property type="protein sequence ID" value="KAG2381749.1"/>
    <property type="molecule type" value="Genomic_DNA"/>
</dbReference>
<dbReference type="GO" id="GO:0005770">
    <property type="term" value="C:late endosome"/>
    <property type="evidence" value="ECO:0007669"/>
    <property type="project" value="TreeGrafter"/>
</dbReference>
<feature type="region of interest" description="Disordered" evidence="3">
    <location>
        <begin position="605"/>
        <end position="638"/>
    </location>
</feature>
<protein>
    <recommendedName>
        <fullName evidence="8">FPL domain-containing protein</fullName>
    </recommendedName>
</protein>
<evidence type="ECO:0000259" key="5">
    <source>
        <dbReference type="Pfam" id="PF19439"/>
    </source>
</evidence>
<evidence type="ECO:0000259" key="4">
    <source>
        <dbReference type="Pfam" id="PF09758"/>
    </source>
</evidence>
<evidence type="ECO:0000256" key="2">
    <source>
        <dbReference type="ARBA" id="ARBA00023006"/>
    </source>
</evidence>
<comment type="similarity">
    <text evidence="1">Belongs to the CLEC16A/gop-1 family.</text>
</comment>
<proteinExistence type="inferred from homology"/>
<feature type="domain" description="CLEC16A/TT9 C-terminal" evidence="5">
    <location>
        <begin position="245"/>
        <end position="353"/>
    </location>
</feature>
<comment type="caution">
    <text evidence="6">The sequence shown here is derived from an EMBL/GenBank/DDBJ whole genome shotgun (WGS) entry which is preliminary data.</text>
</comment>
<evidence type="ECO:0000256" key="1">
    <source>
        <dbReference type="ARBA" id="ARBA00006441"/>
    </source>
</evidence>
<dbReference type="InterPro" id="IPR039272">
    <property type="entry name" value="CLEC16A/TT9"/>
</dbReference>
<dbReference type="PANTHER" id="PTHR21481:SF0">
    <property type="entry name" value="PROTEIN CLEC16A"/>
    <property type="match status" value="1"/>
</dbReference>
<dbReference type="Proteomes" id="UP000816034">
    <property type="component" value="Unassembled WGS sequence"/>
</dbReference>
<reference evidence="6 7" key="1">
    <citation type="journal article" date="2018" name="BMC Genomics">
        <title>The genome of Naegleria lovaniensis, the basis for a comparative approach to unravel pathogenicity factors of the human pathogenic amoeba N. fowleri.</title>
        <authorList>
            <person name="Liechti N."/>
            <person name="Schurch N."/>
            <person name="Bruggmann R."/>
            <person name="Wittwer M."/>
        </authorList>
    </citation>
    <scope>NUCLEOTIDE SEQUENCE [LARGE SCALE GENOMIC DNA]</scope>
    <source>
        <strain evidence="6 7">ATCC 30569</strain>
    </source>
</reference>
<dbReference type="SUPFAM" id="SSF48371">
    <property type="entry name" value="ARM repeat"/>
    <property type="match status" value="1"/>
</dbReference>
<gene>
    <name evidence="6" type="ORF">C9374_006133</name>
</gene>
<evidence type="ECO:0008006" key="8">
    <source>
        <dbReference type="Google" id="ProtNLM"/>
    </source>
</evidence>
<dbReference type="Pfam" id="PF19439">
    <property type="entry name" value="CLEC16A_C"/>
    <property type="match status" value="1"/>
</dbReference>
<evidence type="ECO:0000256" key="3">
    <source>
        <dbReference type="SAM" id="MobiDB-lite"/>
    </source>
</evidence>
<dbReference type="RefSeq" id="XP_044547428.1">
    <property type="nucleotide sequence ID" value="XM_044695960.1"/>
</dbReference>
<dbReference type="GO" id="GO:0007034">
    <property type="term" value="P:vacuolar transport"/>
    <property type="evidence" value="ECO:0007669"/>
    <property type="project" value="TreeGrafter"/>
</dbReference>
<dbReference type="InterPro" id="IPR045820">
    <property type="entry name" value="CLEC16A/TT9_C"/>
</dbReference>
<dbReference type="GO" id="GO:0006914">
    <property type="term" value="P:autophagy"/>
    <property type="evidence" value="ECO:0007669"/>
    <property type="project" value="UniProtKB-KW"/>
</dbReference>
<feature type="domain" description="FPL" evidence="4">
    <location>
        <begin position="49"/>
        <end position="196"/>
    </location>
</feature>
<keyword evidence="7" id="KW-1185">Reference proteome</keyword>
<dbReference type="GO" id="GO:0005794">
    <property type="term" value="C:Golgi apparatus"/>
    <property type="evidence" value="ECO:0007669"/>
    <property type="project" value="TreeGrafter"/>
</dbReference>
<dbReference type="GeneID" id="68098587"/>
<keyword evidence="2" id="KW-0072">Autophagy</keyword>
<accession>A0AA88GIS6</accession>
<evidence type="ECO:0000313" key="7">
    <source>
        <dbReference type="Proteomes" id="UP000816034"/>
    </source>
</evidence>
<dbReference type="PANTHER" id="PTHR21481">
    <property type="entry name" value="PROTEIN CLEC16A"/>
    <property type="match status" value="1"/>
</dbReference>
<sequence length="744" mass="86174">MRKLISGLFVSPSPFPQKFSLEGLNKLCDTLEQNKIINDTNADLVVETLRSISELMVWGDKHNEKFWDLFLERNVFHSFFNVLSQPNAPNQVKKQLIQSISIMIQNMNNTNSMYFLLSNNHINELINHPLDFSDEELLAYYINFLKTISLKFDKSMIQFFFDSYNLRFPLYDQCIKFCNHSDSMIRIAVRTITLNTYSVKDQALHKYVTSGPYFSMLADSLIDQLSSLNYIIIKTRENKSSIRILEDYSADLLDHLFYLKDIINTNIEGMDEKITESIVDFTLRKLIRDIMLSGETVTENNELQNEKKYGLLLETVLYCVSQVYTIFNHKILIERLTGVIFSNDIGFEYSFYETILQQVDKENNNESLLLTALSTIYSIASNESSPSHILSNYGIVRPNDLEELADDQKKKSFEFYSILWRLVSERVPNRINTLHIIYRIFSHLWSDLSTNNIAIAKHHFPAIKKTMASSREHLLELISVSDIFEFMDNFQLEYTQYQRLTSLRPDAIISDIAVLINYEKDEKSDSIFDQIPLQRSSSNIENSNRFAIHEFLLIYEFLSKSKILIQSILGREETISLGSIVQPKPEYLPEDEAVMVNRETIRCSITSPQSLPPPVTHSSPKKAPRTPNGGGTPSKKDNREMRHIFFDNNFLYIVTVDINRVGFGIVEETIPLFSVQVKTNEQNKFSLRLVAEKKQALASPLILFDKKLVFDDFKIAKEVKAVIEKKLEECRQLKLSEFKKALQQ</sequence>
<organism evidence="6 7">
    <name type="scientific">Naegleria lovaniensis</name>
    <name type="common">Amoeba</name>
    <dbReference type="NCBI Taxonomy" id="51637"/>
    <lineage>
        <taxon>Eukaryota</taxon>
        <taxon>Discoba</taxon>
        <taxon>Heterolobosea</taxon>
        <taxon>Tetramitia</taxon>
        <taxon>Eutetramitia</taxon>
        <taxon>Vahlkampfiidae</taxon>
        <taxon>Naegleria</taxon>
    </lineage>
</organism>
<evidence type="ECO:0000313" key="6">
    <source>
        <dbReference type="EMBL" id="KAG2381749.1"/>
    </source>
</evidence>